<dbReference type="Proteomes" id="UP001058739">
    <property type="component" value="Chromosome 02"/>
</dbReference>
<dbReference type="InterPro" id="IPR045709">
    <property type="entry name" value="DUF6065"/>
</dbReference>
<dbReference type="RefSeq" id="WP_121986428.1">
    <property type="nucleotide sequence ID" value="NZ_CP099968.1"/>
</dbReference>
<proteinExistence type="predicted"/>
<protein>
    <submittedName>
        <fullName evidence="2">DUF6065 family protein</fullName>
    </submittedName>
</protein>
<feature type="compositionally biased region" description="Basic and acidic residues" evidence="1">
    <location>
        <begin position="230"/>
        <end position="248"/>
    </location>
</feature>
<keyword evidence="3" id="KW-1185">Reference proteome</keyword>
<evidence type="ECO:0000313" key="3">
    <source>
        <dbReference type="Proteomes" id="UP001058739"/>
    </source>
</evidence>
<feature type="region of interest" description="Disordered" evidence="1">
    <location>
        <begin position="214"/>
        <end position="248"/>
    </location>
</feature>
<gene>
    <name evidence="2" type="ORF">NIK97_12945</name>
</gene>
<name>A0ABY5UGI5_9HYPH</name>
<evidence type="ECO:0000256" key="1">
    <source>
        <dbReference type="SAM" id="MobiDB-lite"/>
    </source>
</evidence>
<sequence length="248" mass="28396">MKQLVAYVLEGHDFHIRPAPLERPWMDETAQRFAYRCLPLNIANTHGWEILCTSAFSAIWDGRPTTDAVRVAAKLSRESPPGTSHFGDGILTFHVPCLFRTEPGTDLFVMGPVNRPKDGIAPLSGVIETDWSPYTFTMNWKFTRPNHEVHFDIDEPFCHIFPVQRGSLENIVPTIRKLSDKTDLEREHYIWSRQRNAFIADLANPASKATKDKWQKGYFRGVTPSGSQGPDDHQTKLRLQPFEERVHE</sequence>
<organism evidence="2 3">
    <name type="scientific">Brucella pseudintermedia</name>
    <dbReference type="NCBI Taxonomy" id="370111"/>
    <lineage>
        <taxon>Bacteria</taxon>
        <taxon>Pseudomonadati</taxon>
        <taxon>Pseudomonadota</taxon>
        <taxon>Alphaproteobacteria</taxon>
        <taxon>Hyphomicrobiales</taxon>
        <taxon>Brucellaceae</taxon>
        <taxon>Brucella/Ochrobactrum group</taxon>
        <taxon>Brucella</taxon>
    </lineage>
</organism>
<evidence type="ECO:0000313" key="2">
    <source>
        <dbReference type="EMBL" id="UWL62443.1"/>
    </source>
</evidence>
<dbReference type="Pfam" id="PF19541">
    <property type="entry name" value="DUF6065"/>
    <property type="match status" value="1"/>
</dbReference>
<accession>A0ABY5UGI5</accession>
<dbReference type="EMBL" id="CP099968">
    <property type="protein sequence ID" value="UWL62443.1"/>
    <property type="molecule type" value="Genomic_DNA"/>
</dbReference>
<reference evidence="2" key="1">
    <citation type="submission" date="2022-06" db="EMBL/GenBank/DDBJ databases">
        <title>Complete Genome Sequence of Deoxynivalenol-bioadsorption Ochrobactrum pseudintermedium ASAG-D25.</title>
        <authorList>
            <person name="Wang N."/>
        </authorList>
    </citation>
    <scope>NUCLEOTIDE SEQUENCE</scope>
    <source>
        <strain evidence="2">ASAG-D25</strain>
    </source>
</reference>